<dbReference type="OrthoDB" id="498204at2759"/>
<proteinExistence type="predicted"/>
<evidence type="ECO:0000256" key="2">
    <source>
        <dbReference type="SAM" id="MobiDB-lite"/>
    </source>
</evidence>
<feature type="compositionally biased region" description="Polar residues" evidence="2">
    <location>
        <begin position="12"/>
        <end position="32"/>
    </location>
</feature>
<comment type="caution">
    <text evidence="4">The sequence shown here is derived from an EMBL/GenBank/DDBJ whole genome shotgun (WGS) entry which is preliminary data.</text>
</comment>
<feature type="domain" description="FAD dependent oxidoreductase" evidence="3">
    <location>
        <begin position="273"/>
        <end position="474"/>
    </location>
</feature>
<dbReference type="EMBL" id="NAJO01000046">
    <property type="protein sequence ID" value="OQN98341.1"/>
    <property type="molecule type" value="Genomic_DNA"/>
</dbReference>
<dbReference type="AlphaFoldDB" id="A0A1V8SHL1"/>
<dbReference type="InterPro" id="IPR036188">
    <property type="entry name" value="FAD/NAD-bd_sf"/>
</dbReference>
<dbReference type="Gene3D" id="3.50.50.60">
    <property type="entry name" value="FAD/NAD(P)-binding domain"/>
    <property type="match status" value="1"/>
</dbReference>
<evidence type="ECO:0000256" key="1">
    <source>
        <dbReference type="ARBA" id="ARBA00023002"/>
    </source>
</evidence>
<dbReference type="STRING" id="1507870.A0A1V8SHL1"/>
<keyword evidence="1" id="KW-0560">Oxidoreductase</keyword>
<dbReference type="PANTHER" id="PTHR13847">
    <property type="entry name" value="SARCOSINE DEHYDROGENASE-RELATED"/>
    <property type="match status" value="1"/>
</dbReference>
<dbReference type="Pfam" id="PF01266">
    <property type="entry name" value="DAO"/>
    <property type="match status" value="1"/>
</dbReference>
<dbReference type="Proteomes" id="UP000192596">
    <property type="component" value="Unassembled WGS sequence"/>
</dbReference>
<feature type="compositionally biased region" description="Acidic residues" evidence="2">
    <location>
        <begin position="186"/>
        <end position="197"/>
    </location>
</feature>
<protein>
    <recommendedName>
        <fullName evidence="3">FAD dependent oxidoreductase domain-containing protein</fullName>
    </recommendedName>
</protein>
<accession>A0A1V8SHL1</accession>
<evidence type="ECO:0000313" key="4">
    <source>
        <dbReference type="EMBL" id="OQN98341.1"/>
    </source>
</evidence>
<evidence type="ECO:0000313" key="5">
    <source>
        <dbReference type="Proteomes" id="UP000192596"/>
    </source>
</evidence>
<feature type="region of interest" description="Disordered" evidence="2">
    <location>
        <begin position="142"/>
        <end position="256"/>
    </location>
</feature>
<keyword evidence="5" id="KW-1185">Reference proteome</keyword>
<name>A0A1V8SHL1_9PEZI</name>
<feature type="compositionally biased region" description="Polar residues" evidence="2">
    <location>
        <begin position="142"/>
        <end position="169"/>
    </location>
</feature>
<dbReference type="SUPFAM" id="SSF51905">
    <property type="entry name" value="FAD/NAD(P)-binding domain"/>
    <property type="match status" value="1"/>
</dbReference>
<dbReference type="GO" id="GO:0005737">
    <property type="term" value="C:cytoplasm"/>
    <property type="evidence" value="ECO:0007669"/>
    <property type="project" value="TreeGrafter"/>
</dbReference>
<reference evidence="5" key="1">
    <citation type="submission" date="2017-03" db="EMBL/GenBank/DDBJ databases">
        <title>Genomes of endolithic fungi from Antarctica.</title>
        <authorList>
            <person name="Coleine C."/>
            <person name="Masonjones S."/>
            <person name="Stajich J.E."/>
        </authorList>
    </citation>
    <scope>NUCLEOTIDE SEQUENCE [LARGE SCALE GENOMIC DNA]</scope>
    <source>
        <strain evidence="5">CCFEE 5527</strain>
    </source>
</reference>
<organism evidence="4 5">
    <name type="scientific">Cryoendolithus antarcticus</name>
    <dbReference type="NCBI Taxonomy" id="1507870"/>
    <lineage>
        <taxon>Eukaryota</taxon>
        <taxon>Fungi</taxon>
        <taxon>Dikarya</taxon>
        <taxon>Ascomycota</taxon>
        <taxon>Pezizomycotina</taxon>
        <taxon>Dothideomycetes</taxon>
        <taxon>Dothideomycetidae</taxon>
        <taxon>Cladosporiales</taxon>
        <taxon>Cladosporiaceae</taxon>
        <taxon>Cryoendolithus</taxon>
    </lineage>
</organism>
<dbReference type="PANTHER" id="PTHR13847:SF289">
    <property type="entry name" value="GLYCINE OXIDASE"/>
    <property type="match status" value="1"/>
</dbReference>
<sequence length="604" mass="66584">MPPKIPAALSARNPTTSRSCPSALPTPTSTYKSRSHPIPTYDPNVGRLATYPSTWQVVVSKRTAKCRICHDKLSQSDFAVQCTECDYIMCEPCWNGIKYTPDGTETHIEGIDRNANGCWCQYGDTNRPPSHMRVLLDQRNARMQSRQNATTAAYAQVNANSQSSVTAKQTSDKPEYLGKRAVQQPEDLEGQYAESDDVNEKPVDSDESANDGENSLFIPENNSAIASGLGREHPTTPTGVDSSQPSPVSSDEDQPLYDGTEAAIHPLTGKTTIIVGAGIVGMSIALELALRVKQAGVNHRIIIVEPRESYAQLASGSCAGIVHASKMPKRFKSLSELSQQYWSGLIESDRDNRFDYKAHSLEDAWSDGNVPARNSGWFVHDFLEIDRGVEAASIEVKTIGMAKYLPMLYRACCKSGVDFRFQSHVTDIYMQRHRCYMEEVEVGSADPRGSPEWVCCQNLIIAAGAFSTWILHDLFPSETALLQNHIDEYTDVHGKPNKATENKRLPLGRVLDGYKHTSVGRTSGMPVIDKIPWDVLGSIDGRDSTLGIHLCYGFGRYGTSLAPGAAKVVVNRIFGEETGIDDVAYALEWAEVALRMELLRQDRE</sequence>
<dbReference type="InParanoid" id="A0A1V8SHL1"/>
<feature type="region of interest" description="Disordered" evidence="2">
    <location>
        <begin position="1"/>
        <end position="38"/>
    </location>
</feature>
<gene>
    <name evidence="4" type="ORF">B0A48_15608</name>
</gene>
<feature type="compositionally biased region" description="Low complexity" evidence="2">
    <location>
        <begin position="240"/>
        <end position="249"/>
    </location>
</feature>
<dbReference type="InterPro" id="IPR006076">
    <property type="entry name" value="FAD-dep_OxRdtase"/>
</dbReference>
<evidence type="ECO:0000259" key="3">
    <source>
        <dbReference type="Pfam" id="PF01266"/>
    </source>
</evidence>
<dbReference type="GO" id="GO:0016491">
    <property type="term" value="F:oxidoreductase activity"/>
    <property type="evidence" value="ECO:0007669"/>
    <property type="project" value="UniProtKB-KW"/>
</dbReference>